<evidence type="ECO:0000259" key="8">
    <source>
        <dbReference type="Pfam" id="PF01288"/>
    </source>
</evidence>
<dbReference type="PANTHER" id="PTHR43071">
    <property type="entry name" value="2-AMINO-4-HYDROXY-6-HYDROXYMETHYLDIHYDROPTERIDINE PYROPHOSPHOKINASE"/>
    <property type="match status" value="1"/>
</dbReference>
<dbReference type="NCBIfam" id="TIGR01498">
    <property type="entry name" value="folK"/>
    <property type="match status" value="1"/>
</dbReference>
<comment type="caution">
    <text evidence="9">The sequence shown here is derived from an EMBL/GenBank/DDBJ whole genome shotgun (WGS) entry which is preliminary data.</text>
</comment>
<dbReference type="PANTHER" id="PTHR43071:SF2">
    <property type="entry name" value="2-AMINO-4-HYDROXY-6-HYDROXYMETHYLDIHYDROPTERIDINE PYROPHOSPHOKINASE"/>
    <property type="match status" value="1"/>
</dbReference>
<keyword evidence="4" id="KW-0547">Nucleotide-binding</keyword>
<dbReference type="GO" id="GO:0005524">
    <property type="term" value="F:ATP binding"/>
    <property type="evidence" value="ECO:0007669"/>
    <property type="project" value="UniProtKB-KW"/>
</dbReference>
<dbReference type="CDD" id="cd00483">
    <property type="entry name" value="HPPK"/>
    <property type="match status" value="1"/>
</dbReference>
<comment type="pathway">
    <text evidence="1">Cofactor biosynthesis; tetrahydrofolate biosynthesis; 2-amino-4-hydroxy-6-hydroxymethyl-7,8-dihydropteridine diphosphate from 7,8-dihydroneopterin triphosphate: step 4/4.</text>
</comment>
<dbReference type="Gene3D" id="3.30.70.560">
    <property type="entry name" value="7,8-Dihydro-6-hydroxymethylpterin-pyrophosphokinase HPPK"/>
    <property type="match status" value="1"/>
</dbReference>
<dbReference type="GO" id="GO:0003848">
    <property type="term" value="F:2-amino-4-hydroxy-6-hydroxymethyldihydropteridine diphosphokinase activity"/>
    <property type="evidence" value="ECO:0007669"/>
    <property type="project" value="UniProtKB-EC"/>
</dbReference>
<keyword evidence="7" id="KW-0289">Folate biosynthesis</keyword>
<evidence type="ECO:0000256" key="5">
    <source>
        <dbReference type="ARBA" id="ARBA00022777"/>
    </source>
</evidence>
<feature type="domain" description="7,8-dihydro-6-hydroxymethylpterin-pyrophosphokinase" evidence="8">
    <location>
        <begin position="5"/>
        <end position="130"/>
    </location>
</feature>
<dbReference type="UniPathway" id="UPA00077">
    <property type="reaction ID" value="UER00155"/>
</dbReference>
<dbReference type="InterPro" id="IPR000550">
    <property type="entry name" value="Hppk"/>
</dbReference>
<dbReference type="SUPFAM" id="SSF55083">
    <property type="entry name" value="6-hydroxymethyl-7,8-dihydropterin pyrophosphokinase, HPPK"/>
    <property type="match status" value="1"/>
</dbReference>
<evidence type="ECO:0000313" key="10">
    <source>
        <dbReference type="Proteomes" id="UP000294980"/>
    </source>
</evidence>
<dbReference type="EMBL" id="SLWX01000015">
    <property type="protein sequence ID" value="TCO73727.1"/>
    <property type="molecule type" value="Genomic_DNA"/>
</dbReference>
<evidence type="ECO:0000256" key="7">
    <source>
        <dbReference type="ARBA" id="ARBA00022909"/>
    </source>
</evidence>
<dbReference type="InterPro" id="IPR035907">
    <property type="entry name" value="Hppk_sf"/>
</dbReference>
<protein>
    <recommendedName>
        <fullName evidence="2">2-amino-4-hydroxy-6-hydroxymethyldihydropteridine diphosphokinase</fullName>
        <ecNumber evidence="2">2.7.6.3</ecNumber>
    </recommendedName>
</protein>
<dbReference type="OrthoDB" id="9790168at2"/>
<evidence type="ECO:0000256" key="3">
    <source>
        <dbReference type="ARBA" id="ARBA00022679"/>
    </source>
</evidence>
<reference evidence="9 10" key="1">
    <citation type="submission" date="2019-03" db="EMBL/GenBank/DDBJ databases">
        <title>Genomic Encyclopedia of Type Strains, Phase IV (KMG-IV): sequencing the most valuable type-strain genomes for metagenomic binning, comparative biology and taxonomic classification.</title>
        <authorList>
            <person name="Goeker M."/>
        </authorList>
    </citation>
    <scope>NUCLEOTIDE SEQUENCE [LARGE SCALE GENOMIC DNA]</scope>
    <source>
        <strain evidence="9 10">DSM 23344</strain>
    </source>
</reference>
<keyword evidence="3" id="KW-0808">Transferase</keyword>
<evidence type="ECO:0000256" key="6">
    <source>
        <dbReference type="ARBA" id="ARBA00022840"/>
    </source>
</evidence>
<sequence>MATVFLGLGSNIRREHYIGVGLDALAALFGEPCTSSVYDGDAIGFSGEPFLNLVARIETDLPVGELARQLRQLEYAHGRPENATRNSPRQLDIDILTYDNRVAVVDGVILPRPEILTNAFVLRPLAELAPQRLHPAEGKSYAALWADYDHRAQRLKAVEFSWRGRELPLL</sequence>
<dbReference type="GO" id="GO:0046656">
    <property type="term" value="P:folic acid biosynthetic process"/>
    <property type="evidence" value="ECO:0007669"/>
    <property type="project" value="UniProtKB-KW"/>
</dbReference>
<evidence type="ECO:0000256" key="2">
    <source>
        <dbReference type="ARBA" id="ARBA00013253"/>
    </source>
</evidence>
<keyword evidence="6" id="KW-0067">ATP-binding</keyword>
<dbReference type="Pfam" id="PF01288">
    <property type="entry name" value="HPPK"/>
    <property type="match status" value="1"/>
</dbReference>
<dbReference type="GO" id="GO:0046654">
    <property type="term" value="P:tetrahydrofolate biosynthetic process"/>
    <property type="evidence" value="ECO:0007669"/>
    <property type="project" value="UniProtKB-UniPathway"/>
</dbReference>
<organism evidence="9 10">
    <name type="scientific">Chromatocurvus halotolerans</name>
    <dbReference type="NCBI Taxonomy" id="1132028"/>
    <lineage>
        <taxon>Bacteria</taxon>
        <taxon>Pseudomonadati</taxon>
        <taxon>Pseudomonadota</taxon>
        <taxon>Gammaproteobacteria</taxon>
        <taxon>Cellvibrionales</taxon>
        <taxon>Halieaceae</taxon>
        <taxon>Chromatocurvus</taxon>
    </lineage>
</organism>
<dbReference type="RefSeq" id="WP_117319348.1">
    <property type="nucleotide sequence ID" value="NZ_QQSW01000024.1"/>
</dbReference>
<evidence type="ECO:0000256" key="4">
    <source>
        <dbReference type="ARBA" id="ARBA00022741"/>
    </source>
</evidence>
<proteinExistence type="predicted"/>
<dbReference type="EC" id="2.7.6.3" evidence="2"/>
<gene>
    <name evidence="9" type="ORF">EV688_11544</name>
</gene>
<evidence type="ECO:0000313" key="9">
    <source>
        <dbReference type="EMBL" id="TCO73727.1"/>
    </source>
</evidence>
<dbReference type="Proteomes" id="UP000294980">
    <property type="component" value="Unassembled WGS sequence"/>
</dbReference>
<evidence type="ECO:0000256" key="1">
    <source>
        <dbReference type="ARBA" id="ARBA00005051"/>
    </source>
</evidence>
<keyword evidence="5 9" id="KW-0418">Kinase</keyword>
<name>A0A4R2KMF3_9GAMM</name>
<keyword evidence="10" id="KW-1185">Reference proteome</keyword>
<dbReference type="GO" id="GO:0016301">
    <property type="term" value="F:kinase activity"/>
    <property type="evidence" value="ECO:0007669"/>
    <property type="project" value="UniProtKB-KW"/>
</dbReference>
<dbReference type="AlphaFoldDB" id="A0A4R2KMF3"/>
<accession>A0A4R2KMF3</accession>